<evidence type="ECO:0000256" key="7">
    <source>
        <dbReference type="ARBA" id="ARBA00023242"/>
    </source>
</evidence>
<dbReference type="Proteomes" id="UP000005215">
    <property type="component" value="Unassembled WGS sequence"/>
</dbReference>
<dbReference type="FunFam" id="3.30.160.60:FF:002254">
    <property type="entry name" value="Zinc finger protein 540"/>
    <property type="match status" value="1"/>
</dbReference>
<keyword evidence="6" id="KW-0238">DNA-binding</keyword>
<evidence type="ECO:0000259" key="10">
    <source>
        <dbReference type="PROSITE" id="PS50157"/>
    </source>
</evidence>
<feature type="domain" description="C2H2-type" evidence="10">
    <location>
        <begin position="484"/>
        <end position="511"/>
    </location>
</feature>
<dbReference type="PROSITE" id="PS50157">
    <property type="entry name" value="ZINC_FINGER_C2H2_2"/>
    <property type="match status" value="9"/>
</dbReference>
<dbReference type="GO" id="GO:0008270">
    <property type="term" value="F:zinc ion binding"/>
    <property type="evidence" value="ECO:0007669"/>
    <property type="project" value="UniProtKB-KW"/>
</dbReference>
<dbReference type="InterPro" id="IPR001909">
    <property type="entry name" value="KRAB"/>
</dbReference>
<feature type="domain" description="C2H2-type" evidence="10">
    <location>
        <begin position="344"/>
        <end position="371"/>
    </location>
</feature>
<feature type="domain" description="C2H2-type" evidence="10">
    <location>
        <begin position="372"/>
        <end position="399"/>
    </location>
</feature>
<dbReference type="FunFam" id="3.30.160.60:FF:001270">
    <property type="entry name" value="zinc finger protein 583 isoform X1"/>
    <property type="match status" value="1"/>
</dbReference>
<dbReference type="Pfam" id="PF00096">
    <property type="entry name" value="zf-C2H2"/>
    <property type="match status" value="6"/>
</dbReference>
<dbReference type="EMBL" id="AGTP01097848">
    <property type="status" value="NOT_ANNOTATED_CDS"/>
    <property type="molecule type" value="Genomic_DNA"/>
</dbReference>
<feature type="domain" description="C2H2-type" evidence="10">
    <location>
        <begin position="568"/>
        <end position="595"/>
    </location>
</feature>
<evidence type="ECO:0000313" key="13">
    <source>
        <dbReference type="Proteomes" id="UP000005215"/>
    </source>
</evidence>
<name>A0A287DDT1_ICTTR</name>
<evidence type="ECO:0000256" key="4">
    <source>
        <dbReference type="ARBA" id="ARBA00022771"/>
    </source>
</evidence>
<keyword evidence="13" id="KW-1185">Reference proteome</keyword>
<dbReference type="GO" id="GO:0005634">
    <property type="term" value="C:nucleus"/>
    <property type="evidence" value="ECO:0007669"/>
    <property type="project" value="UniProtKB-SubCell"/>
</dbReference>
<feature type="chain" id="PRO_5012357705" evidence="9">
    <location>
        <begin position="18"/>
        <end position="599"/>
    </location>
</feature>
<dbReference type="SMART" id="SM00355">
    <property type="entry name" value="ZnF_C2H2"/>
    <property type="match status" value="7"/>
</dbReference>
<dbReference type="FunFam" id="3.30.160.60:FF:000800">
    <property type="entry name" value="zinc finger protein 181 isoform X2"/>
    <property type="match status" value="1"/>
</dbReference>
<evidence type="ECO:0000256" key="3">
    <source>
        <dbReference type="ARBA" id="ARBA00022737"/>
    </source>
</evidence>
<feature type="domain" description="C2H2-type" evidence="10">
    <location>
        <begin position="512"/>
        <end position="539"/>
    </location>
</feature>
<sequence>MVNVLLIYLFLFQELLTFRDVAIDLSEEEWECLEPAQRNLYRDVMLENYRNLVFLAMTSHHTQKILPEPSRQHLFIKMLKRRYEYCKLDHLQEKKIQNSIGSSEGQKSYYKGQDQLEVTIFNKNVLNTINSPQEDLIAHKSIQFITEGQVSESVDFENFFTISSSFCNEQKISSPAQTYTFNDCGKAPMYSILLNQNSDIDFWKACNTCDETSNTFSQVSMLSNYQCPYIGEKKHECSKTHNNFSFGCNKREHQCGHCAQNIYKNEKWENVFSQCTNHHPSTQIQEMPCYCEEYETPSYLTASLSQYSGAQPGREPYKFKKCGQAGSSIPLFKHHRYHNSEQHFKFKECGKTYNQEQPSFKHHRIHNGQKSYKCEECGKSFNICSTISKNLRWHSSEDVYKCKECEKKIKKISTLPQCQSIPMGEKPHICEECGKSFTKRGQLTQHQRIHIIEKPYKCEECGKGFTRRAQLTLHHSIHTGEKPYKCKECSKAFRCSSYLTQHQRIHTGEKPYRCKKCGKEYRQTAGLSQHQSTHTAEKPYKCKECGKGFTRRTHLTLHHSIHTEEKPYKCKECSKAFNRRSNLTQHQRIHTGEKPYKCK</sequence>
<evidence type="ECO:0000256" key="8">
    <source>
        <dbReference type="PROSITE-ProRule" id="PRU00042"/>
    </source>
</evidence>
<reference evidence="12" key="2">
    <citation type="submission" date="2025-08" db="UniProtKB">
        <authorList>
            <consortium name="Ensembl"/>
        </authorList>
    </citation>
    <scope>IDENTIFICATION</scope>
</reference>
<dbReference type="PANTHER" id="PTHR24377">
    <property type="entry name" value="IP01015P-RELATED"/>
    <property type="match status" value="1"/>
</dbReference>
<accession>A0A287DDT1</accession>
<reference evidence="12" key="3">
    <citation type="submission" date="2025-09" db="UniProtKB">
        <authorList>
            <consortium name="Ensembl"/>
        </authorList>
    </citation>
    <scope>IDENTIFICATION</scope>
</reference>
<dbReference type="SUPFAM" id="SSF109640">
    <property type="entry name" value="KRAB domain (Kruppel-associated box)"/>
    <property type="match status" value="1"/>
</dbReference>
<dbReference type="AlphaFoldDB" id="A0A287DDT1"/>
<reference evidence="13" key="1">
    <citation type="submission" date="2011-11" db="EMBL/GenBank/DDBJ databases">
        <title>The Draft Genome of Spermophilus tridecemlineatus.</title>
        <authorList>
            <consortium name="The Broad Institute Genome Assembly &amp; Analysis Group"/>
            <consortium name="Computational R&amp;D Group"/>
            <consortium name="and Sequencing Platform"/>
            <person name="Di Palma F."/>
            <person name="Alfoldi J."/>
            <person name="Johnson J."/>
            <person name="Berlin A."/>
            <person name="Gnerre S."/>
            <person name="Jaffe D."/>
            <person name="MacCallum I."/>
            <person name="Young S."/>
            <person name="Walker B.J."/>
            <person name="Lindblad-Toh K."/>
        </authorList>
    </citation>
    <scope>NUCLEOTIDE SEQUENCE [LARGE SCALE GENOMIC DNA]</scope>
</reference>
<dbReference type="SMART" id="SM00349">
    <property type="entry name" value="KRAB"/>
    <property type="match status" value="1"/>
</dbReference>
<feature type="domain" description="C2H2-type" evidence="10">
    <location>
        <begin position="540"/>
        <end position="567"/>
    </location>
</feature>
<feature type="domain" description="C2H2-type" evidence="10">
    <location>
        <begin position="456"/>
        <end position="483"/>
    </location>
</feature>
<dbReference type="InParanoid" id="A0A287DDT1"/>
<dbReference type="InterPro" id="IPR050826">
    <property type="entry name" value="Krueppel_C2H2_ZnFinger"/>
</dbReference>
<dbReference type="FunFam" id="3.30.160.60:FF:000065">
    <property type="entry name" value="B-cell CLL/lymphoma 6, member B"/>
    <property type="match status" value="1"/>
</dbReference>
<dbReference type="PROSITE" id="PS00028">
    <property type="entry name" value="ZINC_FINGER_C2H2_1"/>
    <property type="match status" value="6"/>
</dbReference>
<dbReference type="GeneTree" id="ENSGT00940000153165"/>
<feature type="domain" description="KRAB" evidence="11">
    <location>
        <begin position="16"/>
        <end position="97"/>
    </location>
</feature>
<proteinExistence type="predicted"/>
<evidence type="ECO:0000256" key="6">
    <source>
        <dbReference type="ARBA" id="ARBA00023125"/>
    </source>
</evidence>
<dbReference type="Gene3D" id="6.10.140.140">
    <property type="match status" value="1"/>
</dbReference>
<dbReference type="Pfam" id="PF01352">
    <property type="entry name" value="KRAB"/>
    <property type="match status" value="1"/>
</dbReference>
<dbReference type="InterPro" id="IPR036051">
    <property type="entry name" value="KRAB_dom_sf"/>
</dbReference>
<keyword evidence="9" id="KW-0732">Signal</keyword>
<keyword evidence="3" id="KW-0677">Repeat</keyword>
<evidence type="ECO:0000259" key="11">
    <source>
        <dbReference type="PROSITE" id="PS50805"/>
    </source>
</evidence>
<organism evidence="12 13">
    <name type="scientific">Ictidomys tridecemlineatus</name>
    <name type="common">Thirteen-lined ground squirrel</name>
    <name type="synonym">Spermophilus tridecemlineatus</name>
    <dbReference type="NCBI Taxonomy" id="43179"/>
    <lineage>
        <taxon>Eukaryota</taxon>
        <taxon>Metazoa</taxon>
        <taxon>Chordata</taxon>
        <taxon>Craniata</taxon>
        <taxon>Vertebrata</taxon>
        <taxon>Euteleostomi</taxon>
        <taxon>Mammalia</taxon>
        <taxon>Eutheria</taxon>
        <taxon>Euarchontoglires</taxon>
        <taxon>Glires</taxon>
        <taxon>Rodentia</taxon>
        <taxon>Sciuromorpha</taxon>
        <taxon>Sciuridae</taxon>
        <taxon>Xerinae</taxon>
        <taxon>Marmotini</taxon>
        <taxon>Ictidomys</taxon>
    </lineage>
</organism>
<evidence type="ECO:0000256" key="2">
    <source>
        <dbReference type="ARBA" id="ARBA00022723"/>
    </source>
</evidence>
<dbReference type="SUPFAM" id="SSF57667">
    <property type="entry name" value="beta-beta-alpha zinc fingers"/>
    <property type="match status" value="5"/>
</dbReference>
<keyword evidence="7" id="KW-0539">Nucleus</keyword>
<dbReference type="STRING" id="43179.ENSSTOP00000031725"/>
<dbReference type="PROSITE" id="PS50805">
    <property type="entry name" value="KRAB"/>
    <property type="match status" value="1"/>
</dbReference>
<feature type="domain" description="C2H2-type" evidence="10">
    <location>
        <begin position="428"/>
        <end position="455"/>
    </location>
</feature>
<protein>
    <submittedName>
        <fullName evidence="12">Uncharacterized protein</fullName>
    </submittedName>
</protein>
<dbReference type="Ensembl" id="ENSSTOT00000030344.1">
    <property type="protein sequence ID" value="ENSSTOP00000031725.1"/>
    <property type="gene ID" value="ENSSTOG00000032851.1"/>
</dbReference>
<dbReference type="GO" id="GO:0003677">
    <property type="term" value="F:DNA binding"/>
    <property type="evidence" value="ECO:0007669"/>
    <property type="project" value="UniProtKB-KW"/>
</dbReference>
<evidence type="ECO:0000256" key="5">
    <source>
        <dbReference type="ARBA" id="ARBA00022833"/>
    </source>
</evidence>
<dbReference type="GO" id="GO:0006355">
    <property type="term" value="P:regulation of DNA-templated transcription"/>
    <property type="evidence" value="ECO:0007669"/>
    <property type="project" value="InterPro"/>
</dbReference>
<dbReference type="CDD" id="cd07765">
    <property type="entry name" value="KRAB_A-box"/>
    <property type="match status" value="1"/>
</dbReference>
<feature type="signal peptide" evidence="9">
    <location>
        <begin position="1"/>
        <end position="17"/>
    </location>
</feature>
<dbReference type="EMBL" id="AGTP01097849">
    <property type="status" value="NOT_ANNOTATED_CDS"/>
    <property type="molecule type" value="Genomic_DNA"/>
</dbReference>
<dbReference type="Gene3D" id="3.30.160.60">
    <property type="entry name" value="Classic Zinc Finger"/>
    <property type="match status" value="7"/>
</dbReference>
<dbReference type="InterPro" id="IPR013087">
    <property type="entry name" value="Znf_C2H2_type"/>
</dbReference>
<evidence type="ECO:0000313" key="12">
    <source>
        <dbReference type="Ensembl" id="ENSSTOP00000031725.1"/>
    </source>
</evidence>
<keyword evidence="2" id="KW-0479">Metal-binding</keyword>
<dbReference type="FunFam" id="3.30.160.60:FF:000307">
    <property type="entry name" value="Zinc finger protein ZFP69 isoform 1"/>
    <property type="match status" value="2"/>
</dbReference>
<evidence type="ECO:0000256" key="1">
    <source>
        <dbReference type="ARBA" id="ARBA00004123"/>
    </source>
</evidence>
<keyword evidence="5" id="KW-0862">Zinc</keyword>
<feature type="domain" description="C2H2-type" evidence="10">
    <location>
        <begin position="400"/>
        <end position="427"/>
    </location>
</feature>
<dbReference type="InterPro" id="IPR036236">
    <property type="entry name" value="Znf_C2H2_sf"/>
</dbReference>
<evidence type="ECO:0000256" key="9">
    <source>
        <dbReference type="SAM" id="SignalP"/>
    </source>
</evidence>
<keyword evidence="4 8" id="KW-0863">Zinc-finger</keyword>
<comment type="subcellular location">
    <subcellularLocation>
        <location evidence="1">Nucleus</location>
    </subcellularLocation>
</comment>